<dbReference type="PANTHER" id="PTHR32089:SF112">
    <property type="entry name" value="LYSOZYME-LIKE PROTEIN-RELATED"/>
    <property type="match status" value="1"/>
</dbReference>
<evidence type="ECO:0000313" key="6">
    <source>
        <dbReference type="EMBL" id="KGM12109.1"/>
    </source>
</evidence>
<feature type="transmembrane region" description="Helical" evidence="4">
    <location>
        <begin position="21"/>
        <end position="40"/>
    </location>
</feature>
<dbReference type="PROSITE" id="PS50111">
    <property type="entry name" value="CHEMOTAXIS_TRANSDUC_2"/>
    <property type="match status" value="1"/>
</dbReference>
<dbReference type="GO" id="GO:0016020">
    <property type="term" value="C:membrane"/>
    <property type="evidence" value="ECO:0007669"/>
    <property type="project" value="InterPro"/>
</dbReference>
<keyword evidence="4" id="KW-1133">Transmembrane helix</keyword>
<feature type="transmembrane region" description="Helical" evidence="4">
    <location>
        <begin position="60"/>
        <end position="80"/>
    </location>
</feature>
<evidence type="ECO:0000256" key="1">
    <source>
        <dbReference type="ARBA" id="ARBA00023224"/>
    </source>
</evidence>
<feature type="coiled-coil region" evidence="3">
    <location>
        <begin position="210"/>
        <end position="244"/>
    </location>
</feature>
<dbReference type="PANTHER" id="PTHR32089">
    <property type="entry name" value="METHYL-ACCEPTING CHEMOTAXIS PROTEIN MCPB"/>
    <property type="match status" value="1"/>
</dbReference>
<name>A0A0A0BY58_9CELL</name>
<proteinExistence type="predicted"/>
<evidence type="ECO:0000256" key="4">
    <source>
        <dbReference type="SAM" id="Phobius"/>
    </source>
</evidence>
<organism evidence="6 7">
    <name type="scientific">Cellulomonas bogoriensis 69B4 = DSM 16987</name>
    <dbReference type="NCBI Taxonomy" id="1386082"/>
    <lineage>
        <taxon>Bacteria</taxon>
        <taxon>Bacillati</taxon>
        <taxon>Actinomycetota</taxon>
        <taxon>Actinomycetes</taxon>
        <taxon>Micrococcales</taxon>
        <taxon>Cellulomonadaceae</taxon>
        <taxon>Cellulomonas</taxon>
    </lineage>
</organism>
<keyword evidence="3" id="KW-0175">Coiled coil</keyword>
<dbReference type="Gene3D" id="1.10.287.950">
    <property type="entry name" value="Methyl-accepting chemotaxis protein"/>
    <property type="match status" value="1"/>
</dbReference>
<dbReference type="SMART" id="SM00283">
    <property type="entry name" value="MA"/>
    <property type="match status" value="1"/>
</dbReference>
<dbReference type="GO" id="GO:0007165">
    <property type="term" value="P:signal transduction"/>
    <property type="evidence" value="ECO:0007669"/>
    <property type="project" value="UniProtKB-KW"/>
</dbReference>
<dbReference type="InterPro" id="IPR004089">
    <property type="entry name" value="MCPsignal_dom"/>
</dbReference>
<evidence type="ECO:0000256" key="2">
    <source>
        <dbReference type="PROSITE-ProRule" id="PRU00284"/>
    </source>
</evidence>
<keyword evidence="4" id="KW-0812">Transmembrane</keyword>
<dbReference type="AlphaFoldDB" id="A0A0A0BY58"/>
<evidence type="ECO:0000313" key="7">
    <source>
        <dbReference type="Proteomes" id="UP000054314"/>
    </source>
</evidence>
<reference evidence="6 7" key="1">
    <citation type="submission" date="2013-08" db="EMBL/GenBank/DDBJ databases">
        <title>Genome sequencing of Cellulomonas bogoriensis 69B4.</title>
        <authorList>
            <person name="Chen F."/>
            <person name="Li Y."/>
            <person name="Wang G."/>
        </authorList>
    </citation>
    <scope>NUCLEOTIDE SEQUENCE [LARGE SCALE GENOMIC DNA]</scope>
    <source>
        <strain evidence="6 7">69B4</strain>
    </source>
</reference>
<keyword evidence="7" id="KW-1185">Reference proteome</keyword>
<evidence type="ECO:0000259" key="5">
    <source>
        <dbReference type="PROSITE" id="PS50111"/>
    </source>
</evidence>
<gene>
    <name evidence="6" type="ORF">N869_00530</name>
</gene>
<sequence length="447" mass="46647">MDVVPRGVRLDEAAFRVRHDALTWLLVAHLVGLAALALLWEPSASGHADHDATMSAADHMWMAWVGLGIMAALVVVGRVAGSQAVRGAAVGTGLVTSSVVLVHLSGGMTDLHLHFFVIVAFVALYQAWAPFLVAVGVVAVHHIGMSLIDPTLVFSDPRAQENPIPWASLHAGLLLAQCVALATSWRFTERAEASMRAERERAEATAAEQIAAQERLVEAQAGAAEQARRELAERQARAAELESRLVTLTGAGDDLRAGADDSAEVMDGLVGAATQITAASTQASTSAQAAAQRVAASTSTMEALERSADQIHDIARAITSIAEQTNLLALNATIEAARAGDAGKGFSVVAHEVKELAAQTAKATEQIETVTDSIRTRTVDALAGTRDVDAAITDVVNAQATIATAAEHQSSATARARASITAMTHAVQQVTDEVAAMAGQDEAGTRH</sequence>
<dbReference type="Proteomes" id="UP000054314">
    <property type="component" value="Unassembled WGS sequence"/>
</dbReference>
<feature type="domain" description="Methyl-accepting transducer" evidence="5">
    <location>
        <begin position="223"/>
        <end position="447"/>
    </location>
</feature>
<accession>A0A0A0BY58</accession>
<dbReference type="EMBL" id="AXCZ01000100">
    <property type="protein sequence ID" value="KGM12109.1"/>
    <property type="molecule type" value="Genomic_DNA"/>
</dbReference>
<protein>
    <recommendedName>
        <fullName evidence="5">Methyl-accepting transducer domain-containing protein</fullName>
    </recommendedName>
</protein>
<keyword evidence="4" id="KW-0472">Membrane</keyword>
<comment type="caution">
    <text evidence="6">The sequence shown here is derived from an EMBL/GenBank/DDBJ whole genome shotgun (WGS) entry which is preliminary data.</text>
</comment>
<evidence type="ECO:0000256" key="3">
    <source>
        <dbReference type="SAM" id="Coils"/>
    </source>
</evidence>
<feature type="transmembrane region" description="Helical" evidence="4">
    <location>
        <begin position="112"/>
        <end position="140"/>
    </location>
</feature>
<keyword evidence="1 2" id="KW-0807">Transducer</keyword>
<dbReference type="Pfam" id="PF00015">
    <property type="entry name" value="MCPsignal"/>
    <property type="match status" value="1"/>
</dbReference>
<dbReference type="SUPFAM" id="SSF58104">
    <property type="entry name" value="Methyl-accepting chemotaxis protein (MCP) signaling domain"/>
    <property type="match status" value="1"/>
</dbReference>
<feature type="transmembrane region" description="Helical" evidence="4">
    <location>
        <begin position="87"/>
        <end position="106"/>
    </location>
</feature>